<dbReference type="RefSeq" id="WP_308864396.1">
    <property type="nucleotide sequence ID" value="NZ_JAVHUL010000019.1"/>
</dbReference>
<feature type="signal peptide" evidence="1">
    <location>
        <begin position="1"/>
        <end position="22"/>
    </location>
</feature>
<organism evidence="2 3">
    <name type="scientific">Mesonia profundi</name>
    <dbReference type="NCBI Taxonomy" id="3070998"/>
    <lineage>
        <taxon>Bacteria</taxon>
        <taxon>Pseudomonadati</taxon>
        <taxon>Bacteroidota</taxon>
        <taxon>Flavobacteriia</taxon>
        <taxon>Flavobacteriales</taxon>
        <taxon>Flavobacteriaceae</taxon>
        <taxon>Mesonia</taxon>
    </lineage>
</organism>
<sequence length="236" mass="28142">MKKYFFLNFLIFFFFSNFSLIAQNNTILLKDFDRVYGKNNLEINNGTLHSNTFRTINDKIRYYSKNFLSGTLYYEGDVYYEVPLKFDEFEEQLILKLQKSNTNFGLNLITQKVDSFAFGDTKFINLSKVNHNYAQSNNLSFVEKKSYSKHLHLYINHSKNKKDKIEGSSVYYEFAEMKSFFVSQNEIIYKVSSRSDFYSIFPSKKKAIKKFYKNYKTLRKDNELKFIDELLKHLSV</sequence>
<evidence type="ECO:0008006" key="4">
    <source>
        <dbReference type="Google" id="ProtNLM"/>
    </source>
</evidence>
<protein>
    <recommendedName>
        <fullName evidence="4">YARHG domain-containing protein</fullName>
    </recommendedName>
</protein>
<gene>
    <name evidence="2" type="ORF">RBU60_08435</name>
</gene>
<comment type="caution">
    <text evidence="2">The sequence shown here is derived from an EMBL/GenBank/DDBJ whole genome shotgun (WGS) entry which is preliminary data.</text>
</comment>
<evidence type="ECO:0000313" key="2">
    <source>
        <dbReference type="EMBL" id="MDQ7917599.1"/>
    </source>
</evidence>
<keyword evidence="1" id="KW-0732">Signal</keyword>
<keyword evidence="3" id="KW-1185">Reference proteome</keyword>
<dbReference type="Proteomes" id="UP001230915">
    <property type="component" value="Unassembled WGS sequence"/>
</dbReference>
<reference evidence="2 3" key="1">
    <citation type="submission" date="2023-08" db="EMBL/GenBank/DDBJ databases">
        <title>Mesonia sp. MT50, isolated from deep-sea sediment of the Mariana Trench.</title>
        <authorList>
            <person name="Fu H."/>
        </authorList>
    </citation>
    <scope>NUCLEOTIDE SEQUENCE [LARGE SCALE GENOMIC DNA]</scope>
    <source>
        <strain evidence="2 3">MT50</strain>
    </source>
</reference>
<proteinExistence type="predicted"/>
<evidence type="ECO:0000256" key="1">
    <source>
        <dbReference type="SAM" id="SignalP"/>
    </source>
</evidence>
<accession>A0ABU1A1L7</accession>
<name>A0ABU1A1L7_9FLAO</name>
<evidence type="ECO:0000313" key="3">
    <source>
        <dbReference type="Proteomes" id="UP001230915"/>
    </source>
</evidence>
<feature type="chain" id="PRO_5046510250" description="YARHG domain-containing protein" evidence="1">
    <location>
        <begin position="23"/>
        <end position="236"/>
    </location>
</feature>
<dbReference type="EMBL" id="JAVHUL010000019">
    <property type="protein sequence ID" value="MDQ7917599.1"/>
    <property type="molecule type" value="Genomic_DNA"/>
</dbReference>